<dbReference type="PANTHER" id="PTHR46009">
    <property type="entry name" value="VACUOLAR PROTEIN SORTING-ASSOCIATED PROTEIN VTA1 HOMOLOG"/>
    <property type="match status" value="1"/>
</dbReference>
<keyword evidence="7" id="KW-0653">Protein transport</keyword>
<evidence type="ECO:0000313" key="12">
    <source>
        <dbReference type="Proteomes" id="UP000504629"/>
    </source>
</evidence>
<keyword evidence="5" id="KW-0963">Cytoplasm</keyword>
<dbReference type="GO" id="GO:0032511">
    <property type="term" value="P:late endosome to vacuole transport via multivesicular body sorting pathway"/>
    <property type="evidence" value="ECO:0007669"/>
    <property type="project" value="InterPro"/>
</dbReference>
<feature type="domain" description="Vta1/callose synthase N-terminal" evidence="10">
    <location>
        <begin position="13"/>
        <end position="156"/>
    </location>
</feature>
<dbReference type="OrthoDB" id="391137at2759"/>
<evidence type="ECO:0000256" key="3">
    <source>
        <dbReference type="ARBA" id="ARBA00007895"/>
    </source>
</evidence>
<keyword evidence="12" id="KW-1185">Reference proteome</keyword>
<evidence type="ECO:0000256" key="7">
    <source>
        <dbReference type="ARBA" id="ARBA00022927"/>
    </source>
</evidence>
<protein>
    <submittedName>
        <fullName evidence="13">Vacuolar protein sorting-associated protein VTA1 homolog</fullName>
    </submittedName>
</protein>
<evidence type="ECO:0000256" key="1">
    <source>
        <dbReference type="ARBA" id="ARBA00004481"/>
    </source>
</evidence>
<sequence>MANIPDCPMSLKSIQHYLKTAAEHDNRDVVVAYWCRLHALQTGLKITTKKTPEETKVLMALMDWLEEIKKSHVDNEAISNDVAAQAHLENYALKLFLYADKQDREQNYGKNVVKAFYTAGMIYDVLTTFGELTDEASQNRKYAKWKAAYIHNCLKNGETPVPGPMQSEDDQGNAGMSSGNQEAPSDPPQPTDFTSNPPETPPIAPTSFNSSLPDPNAVLRAASQLPPVPYTPDPNPGGFVPYDPTQQPQPPQPTTFHSDTTNLPTLTPDQIGKAQKYCKWASSALNYDDVKTAIYNLKSALELLQTYRCFRRRPDDDVATCADRRGSDKLQSSSHQLECQHDNSLANRTQFTLQFGYKACG</sequence>
<dbReference type="Pfam" id="PF04652">
    <property type="entry name" value="Vta1"/>
    <property type="match status" value="1"/>
</dbReference>
<accession>A0A6J2K811</accession>
<dbReference type="KEGG" id="bman:114247618"/>
<dbReference type="InterPro" id="IPR041212">
    <property type="entry name" value="Vta1_C"/>
</dbReference>
<feature type="domain" description="Vta1 C-terminal" evidence="11">
    <location>
        <begin position="268"/>
        <end position="305"/>
    </location>
</feature>
<evidence type="ECO:0000313" key="13">
    <source>
        <dbReference type="RefSeq" id="XP_028036419.1"/>
    </source>
</evidence>
<dbReference type="InterPro" id="IPR023175">
    <property type="entry name" value="Vta1/CALS_N_sf"/>
</dbReference>
<evidence type="ECO:0000259" key="10">
    <source>
        <dbReference type="Pfam" id="PF04652"/>
    </source>
</evidence>
<dbReference type="InterPro" id="IPR039431">
    <property type="entry name" value="Vta1/CALS_N"/>
</dbReference>
<dbReference type="Gene3D" id="1.20.5.420">
    <property type="entry name" value="Immunoglobulin FC, subunit C"/>
    <property type="match status" value="1"/>
</dbReference>
<dbReference type="Pfam" id="PF18097">
    <property type="entry name" value="Vta1_C"/>
    <property type="match status" value="1"/>
</dbReference>
<dbReference type="Gene3D" id="1.25.40.270">
    <property type="entry name" value="Vacuolar protein sorting-associated protein vta1"/>
    <property type="match status" value="1"/>
</dbReference>
<dbReference type="GO" id="GO:0005771">
    <property type="term" value="C:multivesicular body"/>
    <property type="evidence" value="ECO:0007669"/>
    <property type="project" value="TreeGrafter"/>
</dbReference>
<dbReference type="Proteomes" id="UP000504629">
    <property type="component" value="Unplaced"/>
</dbReference>
<evidence type="ECO:0000256" key="4">
    <source>
        <dbReference type="ARBA" id="ARBA00022448"/>
    </source>
</evidence>
<evidence type="ECO:0000256" key="9">
    <source>
        <dbReference type="SAM" id="MobiDB-lite"/>
    </source>
</evidence>
<organism evidence="12 13">
    <name type="scientific">Bombyx mandarina</name>
    <name type="common">Wild silk moth</name>
    <name type="synonym">Wild silkworm</name>
    <dbReference type="NCBI Taxonomy" id="7092"/>
    <lineage>
        <taxon>Eukaryota</taxon>
        <taxon>Metazoa</taxon>
        <taxon>Ecdysozoa</taxon>
        <taxon>Arthropoda</taxon>
        <taxon>Hexapoda</taxon>
        <taxon>Insecta</taxon>
        <taxon>Pterygota</taxon>
        <taxon>Neoptera</taxon>
        <taxon>Endopterygota</taxon>
        <taxon>Lepidoptera</taxon>
        <taxon>Glossata</taxon>
        <taxon>Ditrysia</taxon>
        <taxon>Bombycoidea</taxon>
        <taxon>Bombycidae</taxon>
        <taxon>Bombycinae</taxon>
        <taxon>Bombyx</taxon>
    </lineage>
</organism>
<dbReference type="InterPro" id="IPR044538">
    <property type="entry name" value="Vta1-like"/>
</dbReference>
<comment type="subcellular location">
    <subcellularLocation>
        <location evidence="2">Cytoplasm</location>
    </subcellularLocation>
    <subcellularLocation>
        <location evidence="1">Endosome membrane</location>
        <topology evidence="1">Peripheral membrane protein</topology>
    </subcellularLocation>
</comment>
<feature type="region of interest" description="Disordered" evidence="9">
    <location>
        <begin position="158"/>
        <end position="259"/>
    </location>
</feature>
<name>A0A6J2K811_BOMMA</name>
<dbReference type="CTD" id="51534"/>
<evidence type="ECO:0000256" key="5">
    <source>
        <dbReference type="ARBA" id="ARBA00022490"/>
    </source>
</evidence>
<keyword evidence="8" id="KW-0472">Membrane</keyword>
<keyword evidence="4" id="KW-0813">Transport</keyword>
<gene>
    <name evidence="13" type="primary">LOC114247618</name>
</gene>
<evidence type="ECO:0000256" key="8">
    <source>
        <dbReference type="ARBA" id="ARBA00023136"/>
    </source>
</evidence>
<comment type="similarity">
    <text evidence="3">Belongs to the VTA1 family.</text>
</comment>
<evidence type="ECO:0000259" key="11">
    <source>
        <dbReference type="Pfam" id="PF18097"/>
    </source>
</evidence>
<dbReference type="RefSeq" id="XP_028036419.1">
    <property type="nucleotide sequence ID" value="XM_028180618.1"/>
</dbReference>
<dbReference type="GeneID" id="114247618"/>
<keyword evidence="6" id="KW-0967">Endosome</keyword>
<dbReference type="GO" id="GO:0010008">
    <property type="term" value="C:endosome membrane"/>
    <property type="evidence" value="ECO:0007669"/>
    <property type="project" value="UniProtKB-SubCell"/>
</dbReference>
<dbReference type="PANTHER" id="PTHR46009:SF1">
    <property type="entry name" value="VACUOLAR PROTEIN SORTING-ASSOCIATED PROTEIN VTA1 HOMOLOG"/>
    <property type="match status" value="1"/>
</dbReference>
<reference evidence="13" key="1">
    <citation type="submission" date="2025-08" db="UniProtKB">
        <authorList>
            <consortium name="RefSeq"/>
        </authorList>
    </citation>
    <scope>IDENTIFICATION</scope>
    <source>
        <tissue evidence="13">Silk gland</tissue>
    </source>
</reference>
<dbReference type="GO" id="GO:0015031">
    <property type="term" value="P:protein transport"/>
    <property type="evidence" value="ECO:0007669"/>
    <property type="project" value="UniProtKB-KW"/>
</dbReference>
<evidence type="ECO:0000256" key="2">
    <source>
        <dbReference type="ARBA" id="ARBA00004496"/>
    </source>
</evidence>
<evidence type="ECO:0000256" key="6">
    <source>
        <dbReference type="ARBA" id="ARBA00022753"/>
    </source>
</evidence>
<feature type="compositionally biased region" description="Pro residues" evidence="9">
    <location>
        <begin position="226"/>
        <end position="235"/>
    </location>
</feature>
<dbReference type="AlphaFoldDB" id="A0A6J2K811"/>
<proteinExistence type="inferred from homology"/>
<feature type="compositionally biased region" description="Polar residues" evidence="9">
    <location>
        <begin position="174"/>
        <end position="183"/>
    </location>
</feature>